<protein>
    <submittedName>
        <fullName evidence="1">Uncharacterized protein</fullName>
    </submittedName>
</protein>
<comment type="caution">
    <text evidence="1">The sequence shown here is derived from an EMBL/GenBank/DDBJ whole genome shotgun (WGS) entry which is preliminary data.</text>
</comment>
<evidence type="ECO:0000313" key="1">
    <source>
        <dbReference type="EMBL" id="KKK56166.1"/>
    </source>
</evidence>
<organism evidence="1">
    <name type="scientific">marine sediment metagenome</name>
    <dbReference type="NCBI Taxonomy" id="412755"/>
    <lineage>
        <taxon>unclassified sequences</taxon>
        <taxon>metagenomes</taxon>
        <taxon>ecological metagenomes</taxon>
    </lineage>
</organism>
<sequence length="327" mass="35859">QFGFVYISGRMGADIVVVYYDETNETFGVLVDLKERTGAQMVSSTTWWTATAEGVQGFIAAFASLTGPDNEDDQVTIIKSSQVTGGVASGTVHDSGTILRNGINPSLVWFDGELFWADDISTAPRIVRFHKDEFTTNIGVMESSVIDFDITDDKVLLSLKLVTEPLPAATQVVVKYQIDQDGTWLTAGTHSTDTATEKEFIISTSSTTRTFRNLQLRLELTGTASVTPVVSSLRVFATVVKGLRFWNLILDCSDEMGALQDRAWDGEKLIDNIETAGDSGDVVAFKDGYHSLRPNDFNAHDVIVDDYDIVMDRPGEGAAHVRLREVI</sequence>
<dbReference type="EMBL" id="LAZR01065127">
    <property type="protein sequence ID" value="KKK56166.1"/>
    <property type="molecule type" value="Genomic_DNA"/>
</dbReference>
<name>A0A0F8Z7S9_9ZZZZ</name>
<proteinExistence type="predicted"/>
<reference evidence="1" key="1">
    <citation type="journal article" date="2015" name="Nature">
        <title>Complex archaea that bridge the gap between prokaryotes and eukaryotes.</title>
        <authorList>
            <person name="Spang A."/>
            <person name="Saw J.H."/>
            <person name="Jorgensen S.L."/>
            <person name="Zaremba-Niedzwiedzka K."/>
            <person name="Martijn J."/>
            <person name="Lind A.E."/>
            <person name="van Eijk R."/>
            <person name="Schleper C."/>
            <person name="Guy L."/>
            <person name="Ettema T.J."/>
        </authorList>
    </citation>
    <scope>NUCLEOTIDE SEQUENCE</scope>
</reference>
<feature type="non-terminal residue" evidence="1">
    <location>
        <position position="1"/>
    </location>
</feature>
<gene>
    <name evidence="1" type="ORF">LCGC14_3067260</name>
</gene>
<accession>A0A0F8Z7S9</accession>
<dbReference type="AlphaFoldDB" id="A0A0F8Z7S9"/>